<keyword evidence="3" id="KW-1185">Reference proteome</keyword>
<dbReference type="AlphaFoldDB" id="A0AAV4IMS3"/>
<protein>
    <recommendedName>
        <fullName evidence="4">Secreted protein</fullName>
    </recommendedName>
</protein>
<dbReference type="EMBL" id="BMAT01013347">
    <property type="protein sequence ID" value="GFS10718.1"/>
    <property type="molecule type" value="Genomic_DNA"/>
</dbReference>
<evidence type="ECO:0008006" key="4">
    <source>
        <dbReference type="Google" id="ProtNLM"/>
    </source>
</evidence>
<evidence type="ECO:0000313" key="3">
    <source>
        <dbReference type="Proteomes" id="UP000762676"/>
    </source>
</evidence>
<reference evidence="2 3" key="1">
    <citation type="journal article" date="2021" name="Elife">
        <title>Chloroplast acquisition without the gene transfer in kleptoplastic sea slugs, Plakobranchus ocellatus.</title>
        <authorList>
            <person name="Maeda T."/>
            <person name="Takahashi S."/>
            <person name="Yoshida T."/>
            <person name="Shimamura S."/>
            <person name="Takaki Y."/>
            <person name="Nagai Y."/>
            <person name="Toyoda A."/>
            <person name="Suzuki Y."/>
            <person name="Arimoto A."/>
            <person name="Ishii H."/>
            <person name="Satoh N."/>
            <person name="Nishiyama T."/>
            <person name="Hasebe M."/>
            <person name="Maruyama T."/>
            <person name="Minagawa J."/>
            <person name="Obokata J."/>
            <person name="Shigenobu S."/>
        </authorList>
    </citation>
    <scope>NUCLEOTIDE SEQUENCE [LARGE SCALE GENOMIC DNA]</scope>
</reference>
<evidence type="ECO:0000256" key="1">
    <source>
        <dbReference type="SAM" id="SignalP"/>
    </source>
</evidence>
<dbReference type="Proteomes" id="UP000762676">
    <property type="component" value="Unassembled WGS sequence"/>
</dbReference>
<keyword evidence="1" id="KW-0732">Signal</keyword>
<evidence type="ECO:0000313" key="2">
    <source>
        <dbReference type="EMBL" id="GFS10718.1"/>
    </source>
</evidence>
<proteinExistence type="predicted"/>
<organism evidence="2 3">
    <name type="scientific">Elysia marginata</name>
    <dbReference type="NCBI Taxonomy" id="1093978"/>
    <lineage>
        <taxon>Eukaryota</taxon>
        <taxon>Metazoa</taxon>
        <taxon>Spiralia</taxon>
        <taxon>Lophotrochozoa</taxon>
        <taxon>Mollusca</taxon>
        <taxon>Gastropoda</taxon>
        <taxon>Heterobranchia</taxon>
        <taxon>Euthyneura</taxon>
        <taxon>Panpulmonata</taxon>
        <taxon>Sacoglossa</taxon>
        <taxon>Placobranchoidea</taxon>
        <taxon>Plakobranchidae</taxon>
        <taxon>Elysia</taxon>
    </lineage>
</organism>
<feature type="signal peptide" evidence="1">
    <location>
        <begin position="1"/>
        <end position="18"/>
    </location>
</feature>
<sequence>MHGSLIFFFCCACSGVEPAWNRRRTCVKVSNHETDTSVADSACVPAQLLIASAISTPTSASIVAGAAAAFCMDKLPGGHGCHLIRAGSRVTLIMFGCSHLWLITWCLCHPRSERPRHSASDRCPRFTLLPHLVVSNTHHCVTRRRTASLPN</sequence>
<gene>
    <name evidence="2" type="ORF">ElyMa_006653000</name>
</gene>
<accession>A0AAV4IMS3</accession>
<comment type="caution">
    <text evidence="2">The sequence shown here is derived from an EMBL/GenBank/DDBJ whole genome shotgun (WGS) entry which is preliminary data.</text>
</comment>
<name>A0AAV4IMS3_9GAST</name>
<feature type="chain" id="PRO_5043808663" description="Secreted protein" evidence="1">
    <location>
        <begin position="19"/>
        <end position="151"/>
    </location>
</feature>